<feature type="compositionally biased region" description="Basic and acidic residues" evidence="1">
    <location>
        <begin position="79"/>
        <end position="96"/>
    </location>
</feature>
<accession>A0A4C1W9J3</accession>
<protein>
    <submittedName>
        <fullName evidence="2">Uncharacterized protein</fullName>
    </submittedName>
</protein>
<proteinExistence type="predicted"/>
<dbReference type="Proteomes" id="UP000299102">
    <property type="component" value="Unassembled WGS sequence"/>
</dbReference>
<name>A0A4C1W9J3_EUMVA</name>
<comment type="caution">
    <text evidence="2">The sequence shown here is derived from an EMBL/GenBank/DDBJ whole genome shotgun (WGS) entry which is preliminary data.</text>
</comment>
<evidence type="ECO:0000313" key="2">
    <source>
        <dbReference type="EMBL" id="GBP48066.1"/>
    </source>
</evidence>
<evidence type="ECO:0000256" key="1">
    <source>
        <dbReference type="SAM" id="MobiDB-lite"/>
    </source>
</evidence>
<keyword evidence="3" id="KW-1185">Reference proteome</keyword>
<reference evidence="2 3" key="1">
    <citation type="journal article" date="2019" name="Commun. Biol.">
        <title>The bagworm genome reveals a unique fibroin gene that provides high tensile strength.</title>
        <authorList>
            <person name="Kono N."/>
            <person name="Nakamura H."/>
            <person name="Ohtoshi R."/>
            <person name="Tomita M."/>
            <person name="Numata K."/>
            <person name="Arakawa K."/>
        </authorList>
    </citation>
    <scope>NUCLEOTIDE SEQUENCE [LARGE SCALE GENOMIC DNA]</scope>
</reference>
<gene>
    <name evidence="2" type="ORF">EVAR_85681_1</name>
</gene>
<organism evidence="2 3">
    <name type="scientific">Eumeta variegata</name>
    <name type="common">Bagworm moth</name>
    <name type="synonym">Eumeta japonica</name>
    <dbReference type="NCBI Taxonomy" id="151549"/>
    <lineage>
        <taxon>Eukaryota</taxon>
        <taxon>Metazoa</taxon>
        <taxon>Ecdysozoa</taxon>
        <taxon>Arthropoda</taxon>
        <taxon>Hexapoda</taxon>
        <taxon>Insecta</taxon>
        <taxon>Pterygota</taxon>
        <taxon>Neoptera</taxon>
        <taxon>Endopterygota</taxon>
        <taxon>Lepidoptera</taxon>
        <taxon>Glossata</taxon>
        <taxon>Ditrysia</taxon>
        <taxon>Tineoidea</taxon>
        <taxon>Psychidae</taxon>
        <taxon>Oiketicinae</taxon>
        <taxon>Eumeta</taxon>
    </lineage>
</organism>
<sequence length="123" mass="13970">MKTQLAECSAKLRPNADQRSRYIGGDHRVNDSVKRKRTRRREAAKTFTFRRRRSIIAFSSDVTPSVYQTHTISVANPSRRSENGPRDEMSVTERGRPTVLTVRPPPADGRRLPYAGADGGRFR</sequence>
<feature type="region of interest" description="Disordered" evidence="1">
    <location>
        <begin position="75"/>
        <end position="123"/>
    </location>
</feature>
<dbReference type="AlphaFoldDB" id="A0A4C1W9J3"/>
<evidence type="ECO:0000313" key="3">
    <source>
        <dbReference type="Proteomes" id="UP000299102"/>
    </source>
</evidence>
<dbReference type="EMBL" id="BGZK01000516">
    <property type="protein sequence ID" value="GBP48066.1"/>
    <property type="molecule type" value="Genomic_DNA"/>
</dbReference>